<protein>
    <submittedName>
        <fullName evidence="1">Uncharacterized protein</fullName>
    </submittedName>
</protein>
<name>A0A1G9XFV1_9FIRM</name>
<organism evidence="1 2">
    <name type="scientific">Dendrosporobacter quercicolus</name>
    <dbReference type="NCBI Taxonomy" id="146817"/>
    <lineage>
        <taxon>Bacteria</taxon>
        <taxon>Bacillati</taxon>
        <taxon>Bacillota</taxon>
        <taxon>Negativicutes</taxon>
        <taxon>Selenomonadales</taxon>
        <taxon>Sporomusaceae</taxon>
        <taxon>Dendrosporobacter</taxon>
    </lineage>
</organism>
<dbReference type="Proteomes" id="UP000214880">
    <property type="component" value="Unassembled WGS sequence"/>
</dbReference>
<sequence length="108" mass="12696">MVMKKLIFSFVETIKQKQLIMVTFQMKANNQIVQRKCAPLDLAPSKRTKSIRFKFHLWDMTNSHVLSLEPNQIMEFEVSGETFEPESIINWNTSVTSWCVQRDWGKLS</sequence>
<evidence type="ECO:0000313" key="1">
    <source>
        <dbReference type="EMBL" id="SDM95145.1"/>
    </source>
</evidence>
<keyword evidence="2" id="KW-1185">Reference proteome</keyword>
<proteinExistence type="predicted"/>
<reference evidence="1 2" key="1">
    <citation type="submission" date="2016-10" db="EMBL/GenBank/DDBJ databases">
        <authorList>
            <person name="de Groot N.N."/>
        </authorList>
    </citation>
    <scope>NUCLEOTIDE SEQUENCE [LARGE SCALE GENOMIC DNA]</scope>
    <source>
        <strain evidence="1 2">DSM 1736</strain>
    </source>
</reference>
<gene>
    <name evidence="1" type="ORF">SAMN04488502_10975</name>
</gene>
<evidence type="ECO:0000313" key="2">
    <source>
        <dbReference type="Proteomes" id="UP000214880"/>
    </source>
</evidence>
<dbReference type="OrthoDB" id="5518952at2"/>
<dbReference type="EMBL" id="FNHB01000009">
    <property type="protein sequence ID" value="SDM95145.1"/>
    <property type="molecule type" value="Genomic_DNA"/>
</dbReference>
<accession>A0A1G9XFV1</accession>
<dbReference type="RefSeq" id="WP_092074439.1">
    <property type="nucleotide sequence ID" value="NZ_FNHB01000009.1"/>
</dbReference>
<dbReference type="AlphaFoldDB" id="A0A1G9XFV1"/>